<dbReference type="Gene3D" id="1.10.490.10">
    <property type="entry name" value="Globins"/>
    <property type="match status" value="1"/>
</dbReference>
<evidence type="ECO:0000256" key="1">
    <source>
        <dbReference type="ARBA" id="ARBA00012528"/>
    </source>
</evidence>
<dbReference type="InterPro" id="IPR050469">
    <property type="entry name" value="Diguanylate_Cyclase"/>
</dbReference>
<dbReference type="SUPFAM" id="SSF55073">
    <property type="entry name" value="Nucleotide cyclase"/>
    <property type="match status" value="1"/>
</dbReference>
<dbReference type="InterPro" id="IPR039379">
    <property type="entry name" value="Protoglobin_sensor_dom"/>
</dbReference>
<dbReference type="KEGG" id="awd:AWOD_II_0224"/>
<dbReference type="InterPro" id="IPR012292">
    <property type="entry name" value="Globin/Proto"/>
</dbReference>
<dbReference type="CDD" id="cd01068">
    <property type="entry name" value="globin_sensor"/>
    <property type="match status" value="1"/>
</dbReference>
<dbReference type="Gene3D" id="3.30.70.270">
    <property type="match status" value="1"/>
</dbReference>
<keyword evidence="7" id="KW-1185">Reference proteome</keyword>
<organism evidence="6 7">
    <name type="scientific">Aliivibrio wodanis</name>
    <dbReference type="NCBI Taxonomy" id="80852"/>
    <lineage>
        <taxon>Bacteria</taxon>
        <taxon>Pseudomonadati</taxon>
        <taxon>Pseudomonadota</taxon>
        <taxon>Gammaproteobacteria</taxon>
        <taxon>Vibrionales</taxon>
        <taxon>Vibrionaceae</taxon>
        <taxon>Aliivibrio</taxon>
    </lineage>
</organism>
<dbReference type="Proteomes" id="UP000032427">
    <property type="component" value="Chromosome 2"/>
</dbReference>
<dbReference type="AlphaFoldDB" id="A0A090IBP5"/>
<dbReference type="GO" id="GO:0019825">
    <property type="term" value="F:oxygen binding"/>
    <property type="evidence" value="ECO:0007669"/>
    <property type="project" value="InterPro"/>
</dbReference>
<evidence type="ECO:0000313" key="7">
    <source>
        <dbReference type="Proteomes" id="UP000032427"/>
    </source>
</evidence>
<gene>
    <name evidence="6" type="ORF">AWOD_II_0224</name>
</gene>
<evidence type="ECO:0000256" key="3">
    <source>
        <dbReference type="ARBA" id="ARBA00029839"/>
    </source>
</evidence>
<proteinExistence type="predicted"/>
<dbReference type="CDD" id="cd01949">
    <property type="entry name" value="GGDEF"/>
    <property type="match status" value="1"/>
</dbReference>
<dbReference type="PANTHER" id="PTHR45138:SF9">
    <property type="entry name" value="DIGUANYLATE CYCLASE DGCM-RELATED"/>
    <property type="match status" value="1"/>
</dbReference>
<dbReference type="GeneID" id="28542468"/>
<dbReference type="EMBL" id="LN554847">
    <property type="protein sequence ID" value="CED56874.1"/>
    <property type="molecule type" value="Genomic_DNA"/>
</dbReference>
<dbReference type="InterPro" id="IPR009050">
    <property type="entry name" value="Globin-like_sf"/>
</dbReference>
<evidence type="ECO:0000313" key="6">
    <source>
        <dbReference type="EMBL" id="CED56874.1"/>
    </source>
</evidence>
<dbReference type="PATRIC" id="fig|80852.17.peg.2973"/>
<sequence>MSYTLLENMRITEQDIEHRLHLLQFSSDDAACLRHHSAWLTTTASTLMSQHHKQLYSLSDTQIQGTDRTELLFFIYQYLKSLFSGEYTHGYIESRLHIGKRYQELNIPITSFLSSLGPLHLSIIDTIQNKTVEREQSETQVLINAIQKLFYLDIQLISESYFVAKQAVAEHKQQQNALIDSLTQIMNKRAFSAELDRTIAITKRSNSTVTLLYININNFKDINSIYGYEQGDNVLTLFTDVCVEQLRKSDSIARIHDDHFCIIMPNTPIENARLVCERMVELFDESCDIPISLSVGGSSYTSGEDATLEDLTGLANEQMFNAQRRSQLTDNHEFCFEFNKKPDNILFLAKK</sequence>
<evidence type="ECO:0000256" key="4">
    <source>
        <dbReference type="ARBA" id="ARBA00034247"/>
    </source>
</evidence>
<protein>
    <recommendedName>
        <fullName evidence="2">Diguanylate cyclase DosC</fullName>
        <ecNumber evidence="1">2.7.7.65</ecNumber>
    </recommendedName>
    <alternativeName>
        <fullName evidence="3">Direct oxygen-sensing cyclase</fullName>
    </alternativeName>
</protein>
<comment type="catalytic activity">
    <reaction evidence="4">
        <text>2 GTP = 3',3'-c-di-GMP + 2 diphosphate</text>
        <dbReference type="Rhea" id="RHEA:24898"/>
        <dbReference type="ChEBI" id="CHEBI:33019"/>
        <dbReference type="ChEBI" id="CHEBI:37565"/>
        <dbReference type="ChEBI" id="CHEBI:58805"/>
        <dbReference type="EC" id="2.7.7.65"/>
    </reaction>
</comment>
<evidence type="ECO:0000256" key="2">
    <source>
        <dbReference type="ARBA" id="ARBA00015125"/>
    </source>
</evidence>
<dbReference type="EC" id="2.7.7.65" evidence="1"/>
<dbReference type="GO" id="GO:0052621">
    <property type="term" value="F:diguanylate cyclase activity"/>
    <property type="evidence" value="ECO:0007669"/>
    <property type="project" value="UniProtKB-EC"/>
</dbReference>
<evidence type="ECO:0000259" key="5">
    <source>
        <dbReference type="PROSITE" id="PS50887"/>
    </source>
</evidence>
<dbReference type="Pfam" id="PF00990">
    <property type="entry name" value="GGDEF"/>
    <property type="match status" value="1"/>
</dbReference>
<dbReference type="Pfam" id="PF11563">
    <property type="entry name" value="Protoglobin"/>
    <property type="match status" value="1"/>
</dbReference>
<dbReference type="InterPro" id="IPR044398">
    <property type="entry name" value="Globin-sensor_dom"/>
</dbReference>
<dbReference type="SUPFAM" id="SSF46458">
    <property type="entry name" value="Globin-like"/>
    <property type="match status" value="1"/>
</dbReference>
<reference evidence="7" key="1">
    <citation type="submission" date="2014-09" db="EMBL/GenBank/DDBJ databases">
        <authorList>
            <person name="Hjerde E."/>
        </authorList>
    </citation>
    <scope>NUCLEOTIDE SEQUENCE [LARGE SCALE GENOMIC DNA]</scope>
    <source>
        <strain evidence="7">06/09/139</strain>
    </source>
</reference>
<dbReference type="STRING" id="80852.AWOD_II_0224"/>
<accession>A0A090IBP5</accession>
<dbReference type="PANTHER" id="PTHR45138">
    <property type="entry name" value="REGULATORY COMPONENTS OF SENSORY TRANSDUCTION SYSTEM"/>
    <property type="match status" value="1"/>
</dbReference>
<dbReference type="InterPro" id="IPR000160">
    <property type="entry name" value="GGDEF_dom"/>
</dbReference>
<dbReference type="OrthoDB" id="9803824at2"/>
<dbReference type="NCBIfam" id="TIGR00254">
    <property type="entry name" value="GGDEF"/>
    <property type="match status" value="1"/>
</dbReference>
<dbReference type="SMART" id="SM00267">
    <property type="entry name" value="GGDEF"/>
    <property type="match status" value="1"/>
</dbReference>
<dbReference type="PROSITE" id="PS50887">
    <property type="entry name" value="GGDEF"/>
    <property type="match status" value="1"/>
</dbReference>
<dbReference type="GO" id="GO:0020037">
    <property type="term" value="F:heme binding"/>
    <property type="evidence" value="ECO:0007669"/>
    <property type="project" value="InterPro"/>
</dbReference>
<name>A0A090IBP5_9GAMM</name>
<feature type="domain" description="GGDEF" evidence="5">
    <location>
        <begin position="207"/>
        <end position="338"/>
    </location>
</feature>
<dbReference type="InterPro" id="IPR029787">
    <property type="entry name" value="Nucleotide_cyclase"/>
</dbReference>
<dbReference type="HOGENOM" id="CLU_778161_0_0_6"/>
<dbReference type="InterPro" id="IPR043128">
    <property type="entry name" value="Rev_trsase/Diguanyl_cyclase"/>
</dbReference>